<comment type="caution">
    <text evidence="1">The sequence shown here is derived from an EMBL/GenBank/DDBJ whole genome shotgun (WGS) entry which is preliminary data.</text>
</comment>
<dbReference type="AlphaFoldDB" id="A0A6M0CYG4"/>
<protein>
    <submittedName>
        <fullName evidence="1">ABC transporter substrate-binding protein</fullName>
    </submittedName>
</protein>
<organism evidence="1 2">
    <name type="scientific">Pseudomonas brassicae</name>
    <dbReference type="NCBI Taxonomy" id="2708063"/>
    <lineage>
        <taxon>Bacteria</taxon>
        <taxon>Pseudomonadati</taxon>
        <taxon>Pseudomonadota</taxon>
        <taxon>Gammaproteobacteria</taxon>
        <taxon>Pseudomonadales</taxon>
        <taxon>Pseudomonadaceae</taxon>
        <taxon>Pseudomonas</taxon>
    </lineage>
</organism>
<dbReference type="Proteomes" id="UP000480410">
    <property type="component" value="Unassembled WGS sequence"/>
</dbReference>
<feature type="non-terminal residue" evidence="1">
    <location>
        <position position="1"/>
    </location>
</feature>
<reference evidence="1 2" key="1">
    <citation type="submission" date="2020-02" db="EMBL/GenBank/DDBJ databases">
        <title>Broccoli isolated Pseudomonas sp.</title>
        <authorList>
            <person name="Fujikawa T."/>
            <person name="Sawada H."/>
        </authorList>
    </citation>
    <scope>NUCLEOTIDE SEQUENCE [LARGE SCALE GENOMIC DNA]</scope>
    <source>
        <strain evidence="1 2">MAFF212428</strain>
    </source>
</reference>
<accession>A0A6M0CYG4</accession>
<sequence length="47" mass="5392">KRGRVQAKLLPNEQYKAAQPIKDAAAWEATSKALPQKWQEQVIIEME</sequence>
<evidence type="ECO:0000313" key="1">
    <source>
        <dbReference type="EMBL" id="NER61433.1"/>
    </source>
</evidence>
<gene>
    <name evidence="1" type="ORF">G3435_18655</name>
</gene>
<dbReference type="EMBL" id="JAAHBV010000429">
    <property type="protein sequence ID" value="NER61433.1"/>
    <property type="molecule type" value="Genomic_DNA"/>
</dbReference>
<evidence type="ECO:0000313" key="2">
    <source>
        <dbReference type="Proteomes" id="UP000480410"/>
    </source>
</evidence>
<name>A0A6M0CYG4_9PSED</name>
<proteinExistence type="predicted"/>